<keyword evidence="4" id="KW-1185">Reference proteome</keyword>
<dbReference type="RefSeq" id="WP_109904540.1">
    <property type="nucleotide sequence ID" value="NZ_QGLE01000003.1"/>
</dbReference>
<dbReference type="Proteomes" id="UP000245461">
    <property type="component" value="Unassembled WGS sequence"/>
</dbReference>
<reference evidence="3 4" key="1">
    <citation type="submission" date="2018-05" db="EMBL/GenBank/DDBJ databases">
        <title>Zavarzinia sp. HR-AS.</title>
        <authorList>
            <person name="Lee Y."/>
            <person name="Jeon C.O."/>
        </authorList>
    </citation>
    <scope>NUCLEOTIDE SEQUENCE [LARGE SCALE GENOMIC DNA]</scope>
    <source>
        <strain evidence="3 4">HR-AS</strain>
    </source>
</reference>
<evidence type="ECO:0000259" key="2">
    <source>
        <dbReference type="Pfam" id="PF03413"/>
    </source>
</evidence>
<keyword evidence="1" id="KW-0732">Signal</keyword>
<organism evidence="3 4">
    <name type="scientific">Zavarzinia aquatilis</name>
    <dbReference type="NCBI Taxonomy" id="2211142"/>
    <lineage>
        <taxon>Bacteria</taxon>
        <taxon>Pseudomonadati</taxon>
        <taxon>Pseudomonadota</taxon>
        <taxon>Alphaproteobacteria</taxon>
        <taxon>Rhodospirillales</taxon>
        <taxon>Zavarziniaceae</taxon>
        <taxon>Zavarzinia</taxon>
    </lineage>
</organism>
<evidence type="ECO:0000256" key="1">
    <source>
        <dbReference type="SAM" id="SignalP"/>
    </source>
</evidence>
<dbReference type="EMBL" id="QGLE01000003">
    <property type="protein sequence ID" value="PWR24775.1"/>
    <property type="molecule type" value="Genomic_DNA"/>
</dbReference>
<comment type="caution">
    <text evidence="3">The sequence shown here is derived from an EMBL/GenBank/DDBJ whole genome shotgun (WGS) entry which is preliminary data.</text>
</comment>
<protein>
    <submittedName>
        <fullName evidence="3">Peptidase</fullName>
    </submittedName>
</protein>
<evidence type="ECO:0000313" key="3">
    <source>
        <dbReference type="EMBL" id="PWR24775.1"/>
    </source>
</evidence>
<gene>
    <name evidence="3" type="ORF">DKG74_08245</name>
</gene>
<dbReference type="Gene3D" id="3.10.450.40">
    <property type="match status" value="1"/>
</dbReference>
<dbReference type="OrthoDB" id="8478748at2"/>
<name>A0A317EHT0_9PROT</name>
<evidence type="ECO:0000313" key="4">
    <source>
        <dbReference type="Proteomes" id="UP000245461"/>
    </source>
</evidence>
<feature type="signal peptide" evidence="1">
    <location>
        <begin position="1"/>
        <end position="20"/>
    </location>
</feature>
<feature type="chain" id="PRO_5016353450" evidence="1">
    <location>
        <begin position="21"/>
        <end position="102"/>
    </location>
</feature>
<sequence>MRILLALFFALMSAPLPALADEDHDRALEALRDGRILPVEAIIAAAQKDFGGDILDVELEDEDEGFVYEIKLIAADGRIMKLDYDAASGQLLRVRQRHGGYH</sequence>
<dbReference type="AlphaFoldDB" id="A0A317EHT0"/>
<feature type="domain" description="PepSY" evidence="2">
    <location>
        <begin position="37"/>
        <end position="94"/>
    </location>
</feature>
<accession>A0A317EHT0</accession>
<dbReference type="InterPro" id="IPR025711">
    <property type="entry name" value="PepSY"/>
</dbReference>
<dbReference type="Pfam" id="PF03413">
    <property type="entry name" value="PepSY"/>
    <property type="match status" value="1"/>
</dbReference>
<proteinExistence type="predicted"/>